<comment type="caution">
    <text evidence="2">The sequence shown here is derived from an EMBL/GenBank/DDBJ whole genome shotgun (WGS) entry which is preliminary data.</text>
</comment>
<dbReference type="RefSeq" id="WP_310455059.1">
    <property type="nucleotide sequence ID" value="NZ_JAVKPH010000001.1"/>
</dbReference>
<proteinExistence type="predicted"/>
<feature type="chain" id="PRO_5045488507" description="Cellulose biosynthesis protein BcsS" evidence="1">
    <location>
        <begin position="21"/>
        <end position="213"/>
    </location>
</feature>
<evidence type="ECO:0000256" key="1">
    <source>
        <dbReference type="SAM" id="SignalP"/>
    </source>
</evidence>
<organism evidence="2 3">
    <name type="scientific">Ruixingdingia sedimenti</name>
    <dbReference type="NCBI Taxonomy" id="3073604"/>
    <lineage>
        <taxon>Bacteria</taxon>
        <taxon>Pseudomonadati</taxon>
        <taxon>Pseudomonadota</taxon>
        <taxon>Alphaproteobacteria</taxon>
        <taxon>Rhodobacterales</taxon>
        <taxon>Paracoccaceae</taxon>
        <taxon>Ruixingdingia</taxon>
    </lineage>
</organism>
<sequence length="213" mass="22184">MVGRGWLAIILWLASAAAAAAGPWPRERGEVFLAFAVEGDGAMSSYGEYGLGGGWTFGLDLALAGRGGGPGKRVAILRRSFTAGGVQIAAEAGFGLDARGQGYARPGIAIGRGFAGPVPGWMALDLRAELRGDGARYGAEATLGFRHGDRLMTVFQAQAMRDPIGGLWISSQSAVVWQARKGVQLELGLRHRIAAPIPGPAPLVGRAGVWISY</sequence>
<feature type="signal peptide" evidence="1">
    <location>
        <begin position="1"/>
        <end position="20"/>
    </location>
</feature>
<gene>
    <name evidence="2" type="ORF">RGD00_00275</name>
</gene>
<accession>A0ABU1F2D0</accession>
<keyword evidence="1" id="KW-0732">Signal</keyword>
<name>A0ABU1F2D0_9RHOB</name>
<dbReference type="Proteomes" id="UP001247754">
    <property type="component" value="Unassembled WGS sequence"/>
</dbReference>
<evidence type="ECO:0000313" key="2">
    <source>
        <dbReference type="EMBL" id="MDR5651026.1"/>
    </source>
</evidence>
<evidence type="ECO:0008006" key="4">
    <source>
        <dbReference type="Google" id="ProtNLM"/>
    </source>
</evidence>
<dbReference type="EMBL" id="JAVKPH010000001">
    <property type="protein sequence ID" value="MDR5651026.1"/>
    <property type="molecule type" value="Genomic_DNA"/>
</dbReference>
<reference evidence="2 3" key="1">
    <citation type="submission" date="2023-09" db="EMBL/GenBank/DDBJ databases">
        <title>Xinfangfangia sedmenti sp. nov., isolated the sedment.</title>
        <authorList>
            <person name="Xu L."/>
        </authorList>
    </citation>
    <scope>NUCLEOTIDE SEQUENCE [LARGE SCALE GENOMIC DNA]</scope>
    <source>
        <strain evidence="2 3">LG-4</strain>
    </source>
</reference>
<protein>
    <recommendedName>
        <fullName evidence="4">Cellulose biosynthesis protein BcsS</fullName>
    </recommendedName>
</protein>
<evidence type="ECO:0000313" key="3">
    <source>
        <dbReference type="Proteomes" id="UP001247754"/>
    </source>
</evidence>
<keyword evidence="3" id="KW-1185">Reference proteome</keyword>